<evidence type="ECO:0000256" key="6">
    <source>
        <dbReference type="SAM" id="Phobius"/>
    </source>
</evidence>
<feature type="transmembrane region" description="Helical" evidence="6">
    <location>
        <begin position="283"/>
        <end position="302"/>
    </location>
</feature>
<dbReference type="InterPro" id="IPR000537">
    <property type="entry name" value="UbiA_prenyltransferase"/>
</dbReference>
<dbReference type="Pfam" id="PF01040">
    <property type="entry name" value="UbiA"/>
    <property type="match status" value="1"/>
</dbReference>
<evidence type="ECO:0000313" key="7">
    <source>
        <dbReference type="EMBL" id="RCU57722.1"/>
    </source>
</evidence>
<keyword evidence="4 6" id="KW-1133">Transmembrane helix</keyword>
<keyword evidence="3 6" id="KW-0812">Transmembrane</keyword>
<feature type="transmembrane region" description="Helical" evidence="6">
    <location>
        <begin position="44"/>
        <end position="65"/>
    </location>
</feature>
<dbReference type="AlphaFoldDB" id="A0A368P4G5"/>
<organism evidence="7 8">
    <name type="scientific">Oceanihabitans sediminis</name>
    <dbReference type="NCBI Taxonomy" id="1812012"/>
    <lineage>
        <taxon>Bacteria</taxon>
        <taxon>Pseudomonadati</taxon>
        <taxon>Bacteroidota</taxon>
        <taxon>Flavobacteriia</taxon>
        <taxon>Flavobacteriales</taxon>
        <taxon>Flavobacteriaceae</taxon>
        <taxon>Oceanihabitans</taxon>
    </lineage>
</organism>
<dbReference type="EMBL" id="QPIG01000002">
    <property type="protein sequence ID" value="RCU57722.1"/>
    <property type="molecule type" value="Genomic_DNA"/>
</dbReference>
<comment type="caution">
    <text evidence="7">The sequence shown here is derived from an EMBL/GenBank/DDBJ whole genome shotgun (WGS) entry which is preliminary data.</text>
</comment>
<dbReference type="PANTHER" id="PTHR42723">
    <property type="entry name" value="CHLOROPHYLL SYNTHASE"/>
    <property type="match status" value="1"/>
</dbReference>
<name>A0A368P4G5_9FLAO</name>
<dbReference type="Proteomes" id="UP000252249">
    <property type="component" value="Unassembled WGS sequence"/>
</dbReference>
<sequence length="304" mass="34597">MYSFLNLIRWKNLLLIALVQVLIKYALFEPFYIDTSLDAFTFPILMAATLFLAAAGNIINDIYDIETDTVNKPDRVVVGKSISEKVAYNLFFVFNIIGVALGFYISHHVGKSPFFALFVLVSASLYIYASYLKQLPFIGNLIISALVALSLIIVPIFDLLPAITPFNRATQITFFKILLDYAFFAFIINLIREMVKDMEDIDGDYKAGMNTIPIAIGRYRAGRIIFLLSIIPLFAVINYVLLYLYKQEVAVIYFLLFIVAPLIYISIKLFTAKTKKDYTHVSIVLKLVMLFGMLSMLLYPFILK</sequence>
<feature type="transmembrane region" description="Helical" evidence="6">
    <location>
        <begin position="86"/>
        <end position="106"/>
    </location>
</feature>
<evidence type="ECO:0000256" key="4">
    <source>
        <dbReference type="ARBA" id="ARBA00022989"/>
    </source>
</evidence>
<evidence type="ECO:0000256" key="2">
    <source>
        <dbReference type="ARBA" id="ARBA00022475"/>
    </source>
</evidence>
<dbReference type="InterPro" id="IPR050475">
    <property type="entry name" value="Prenyltransferase_related"/>
</dbReference>
<accession>A0A368P4G5</accession>
<evidence type="ECO:0000313" key="8">
    <source>
        <dbReference type="Proteomes" id="UP000252249"/>
    </source>
</evidence>
<dbReference type="CDD" id="cd13961">
    <property type="entry name" value="PT_UbiA_DGGGPS"/>
    <property type="match status" value="1"/>
</dbReference>
<feature type="transmembrane region" description="Helical" evidence="6">
    <location>
        <begin position="141"/>
        <end position="160"/>
    </location>
</feature>
<dbReference type="NCBIfam" id="NF009512">
    <property type="entry name" value="PRK12872.1-1"/>
    <property type="match status" value="1"/>
</dbReference>
<dbReference type="RefSeq" id="WP_113965944.1">
    <property type="nucleotide sequence ID" value="NZ_QNRP01000002.1"/>
</dbReference>
<feature type="transmembrane region" description="Helical" evidence="6">
    <location>
        <begin position="112"/>
        <end position="129"/>
    </location>
</feature>
<keyword evidence="8" id="KW-1185">Reference proteome</keyword>
<dbReference type="PANTHER" id="PTHR42723:SF1">
    <property type="entry name" value="CHLOROPHYLL SYNTHASE, CHLOROPLASTIC"/>
    <property type="match status" value="1"/>
</dbReference>
<feature type="transmembrane region" description="Helical" evidence="6">
    <location>
        <begin position="251"/>
        <end position="271"/>
    </location>
</feature>
<evidence type="ECO:0000256" key="5">
    <source>
        <dbReference type="ARBA" id="ARBA00023136"/>
    </source>
</evidence>
<keyword evidence="7" id="KW-0808">Transferase</keyword>
<feature type="transmembrane region" description="Helical" evidence="6">
    <location>
        <begin position="224"/>
        <end position="245"/>
    </location>
</feature>
<dbReference type="GO" id="GO:0016020">
    <property type="term" value="C:membrane"/>
    <property type="evidence" value="ECO:0007669"/>
    <property type="project" value="UniProtKB-SubCell"/>
</dbReference>
<gene>
    <name evidence="7" type="ORF">DU428_08010</name>
</gene>
<dbReference type="InterPro" id="IPR044878">
    <property type="entry name" value="UbiA_sf"/>
</dbReference>
<comment type="subcellular location">
    <subcellularLocation>
        <location evidence="1">Membrane</location>
        <topology evidence="1">Multi-pass membrane protein</topology>
    </subcellularLocation>
</comment>
<dbReference type="Gene3D" id="1.10.357.140">
    <property type="entry name" value="UbiA prenyltransferase"/>
    <property type="match status" value="1"/>
</dbReference>
<keyword evidence="5 6" id="KW-0472">Membrane</keyword>
<dbReference type="GO" id="GO:0016765">
    <property type="term" value="F:transferase activity, transferring alkyl or aryl (other than methyl) groups"/>
    <property type="evidence" value="ECO:0007669"/>
    <property type="project" value="InterPro"/>
</dbReference>
<proteinExistence type="predicted"/>
<dbReference type="Gene3D" id="1.20.120.1780">
    <property type="entry name" value="UbiA prenyltransferase"/>
    <property type="match status" value="1"/>
</dbReference>
<keyword evidence="2" id="KW-1003">Cell membrane</keyword>
<protein>
    <submittedName>
        <fullName evidence="7">Prenyltransferase</fullName>
    </submittedName>
</protein>
<reference evidence="7 8" key="1">
    <citation type="submission" date="2018-07" db="EMBL/GenBank/DDBJ databases">
        <title>Oceanihabitans testaceum sp. nov., isolated from marine sediment.</title>
        <authorList>
            <person name="Li C.-M."/>
        </authorList>
    </citation>
    <scope>NUCLEOTIDE SEQUENCE [LARGE SCALE GENOMIC DNA]</scope>
    <source>
        <strain evidence="7 8">S9-10</strain>
    </source>
</reference>
<evidence type="ECO:0000256" key="3">
    <source>
        <dbReference type="ARBA" id="ARBA00022692"/>
    </source>
</evidence>
<evidence type="ECO:0000256" key="1">
    <source>
        <dbReference type="ARBA" id="ARBA00004141"/>
    </source>
</evidence>
<feature type="transmembrane region" description="Helical" evidence="6">
    <location>
        <begin position="172"/>
        <end position="191"/>
    </location>
</feature>
<dbReference type="OrthoDB" id="9811562at2"/>